<dbReference type="Proteomes" id="UP000677054">
    <property type="component" value="Unassembled WGS sequence"/>
</dbReference>
<keyword evidence="1" id="KW-0732">Signal</keyword>
<feature type="non-terminal residue" evidence="2">
    <location>
        <position position="1"/>
    </location>
</feature>
<accession>A0A7R9FTK5</accession>
<feature type="signal peptide" evidence="1">
    <location>
        <begin position="1"/>
        <end position="20"/>
    </location>
</feature>
<organism evidence="2">
    <name type="scientific">Darwinula stevensoni</name>
    <dbReference type="NCBI Taxonomy" id="69355"/>
    <lineage>
        <taxon>Eukaryota</taxon>
        <taxon>Metazoa</taxon>
        <taxon>Ecdysozoa</taxon>
        <taxon>Arthropoda</taxon>
        <taxon>Crustacea</taxon>
        <taxon>Oligostraca</taxon>
        <taxon>Ostracoda</taxon>
        <taxon>Podocopa</taxon>
        <taxon>Podocopida</taxon>
        <taxon>Darwinulocopina</taxon>
        <taxon>Darwinuloidea</taxon>
        <taxon>Darwinulidae</taxon>
        <taxon>Darwinula</taxon>
    </lineage>
</organism>
<protein>
    <submittedName>
        <fullName evidence="2">Uncharacterized protein</fullName>
    </submittedName>
</protein>
<evidence type="ECO:0000313" key="3">
    <source>
        <dbReference type="Proteomes" id="UP000677054"/>
    </source>
</evidence>
<dbReference type="EMBL" id="CAJPEV010012007">
    <property type="protein sequence ID" value="CAG0906370.1"/>
    <property type="molecule type" value="Genomic_DNA"/>
</dbReference>
<gene>
    <name evidence="2" type="ORF">DSTB1V02_LOCUS14459</name>
</gene>
<evidence type="ECO:0000256" key="1">
    <source>
        <dbReference type="SAM" id="SignalP"/>
    </source>
</evidence>
<dbReference type="EMBL" id="LR911525">
    <property type="protein sequence ID" value="CAD7254713.1"/>
    <property type="molecule type" value="Genomic_DNA"/>
</dbReference>
<feature type="chain" id="PRO_5036403205" evidence="1">
    <location>
        <begin position="21"/>
        <end position="150"/>
    </location>
</feature>
<evidence type="ECO:0000313" key="2">
    <source>
        <dbReference type="EMBL" id="CAD7254713.1"/>
    </source>
</evidence>
<sequence length="150" mass="17212">ALFSAFANLLLLVALNMVMPIRMLPYEEILGADFVEHNIRHVAIDYDAIVRALEIRGHIVKEPWCHSMHPEHQRQRDLRAWFLNLKGTGRICSSTGNVKPKHARKLEEGEQRRFFRVEWRALRLLSSRSRKVTPSLASVGSHLRAPSPGD</sequence>
<name>A0A7R9FTK5_9CRUS</name>
<proteinExistence type="predicted"/>
<keyword evidence="3" id="KW-1185">Reference proteome</keyword>
<reference evidence="2" key="1">
    <citation type="submission" date="2020-11" db="EMBL/GenBank/DDBJ databases">
        <authorList>
            <person name="Tran Van P."/>
        </authorList>
    </citation>
    <scope>NUCLEOTIDE SEQUENCE</scope>
</reference>
<dbReference type="OrthoDB" id="534912at2759"/>
<dbReference type="AlphaFoldDB" id="A0A7R9FTK5"/>